<sequence>MAAQRTIAQRAIRQESEVLLRQLDAYLTALRTGRGTAPRNGPGATDVGHAERMAAALRQLIADTARSSAVDRARVRAAVHYFVYRGATGATGATGDGPARPGGARLALLTGGRAPVERRRQGDDDRVVNDLLRDLGRADLIVEH</sequence>
<dbReference type="Proteomes" id="UP001595912">
    <property type="component" value="Unassembled WGS sequence"/>
</dbReference>
<gene>
    <name evidence="1" type="ORF">ACFPIJ_02220</name>
</gene>
<proteinExistence type="predicted"/>
<organism evidence="1 2">
    <name type="scientific">Dactylosporangium cerinum</name>
    <dbReference type="NCBI Taxonomy" id="1434730"/>
    <lineage>
        <taxon>Bacteria</taxon>
        <taxon>Bacillati</taxon>
        <taxon>Actinomycetota</taxon>
        <taxon>Actinomycetes</taxon>
        <taxon>Micromonosporales</taxon>
        <taxon>Micromonosporaceae</taxon>
        <taxon>Dactylosporangium</taxon>
    </lineage>
</organism>
<dbReference type="RefSeq" id="WP_380112854.1">
    <property type="nucleotide sequence ID" value="NZ_JBHSIU010000004.1"/>
</dbReference>
<accession>A0ABV9VJX9</accession>
<dbReference type="EMBL" id="JBHSIU010000004">
    <property type="protein sequence ID" value="MFC4996638.1"/>
    <property type="molecule type" value="Genomic_DNA"/>
</dbReference>
<evidence type="ECO:0000313" key="2">
    <source>
        <dbReference type="Proteomes" id="UP001595912"/>
    </source>
</evidence>
<comment type="caution">
    <text evidence="1">The sequence shown here is derived from an EMBL/GenBank/DDBJ whole genome shotgun (WGS) entry which is preliminary data.</text>
</comment>
<keyword evidence="2" id="KW-1185">Reference proteome</keyword>
<evidence type="ECO:0000313" key="1">
    <source>
        <dbReference type="EMBL" id="MFC4996638.1"/>
    </source>
</evidence>
<reference evidence="2" key="1">
    <citation type="journal article" date="2019" name="Int. J. Syst. Evol. Microbiol.">
        <title>The Global Catalogue of Microorganisms (GCM) 10K type strain sequencing project: providing services to taxonomists for standard genome sequencing and annotation.</title>
        <authorList>
            <consortium name="The Broad Institute Genomics Platform"/>
            <consortium name="The Broad Institute Genome Sequencing Center for Infectious Disease"/>
            <person name="Wu L."/>
            <person name="Ma J."/>
        </authorList>
    </citation>
    <scope>NUCLEOTIDE SEQUENCE [LARGE SCALE GENOMIC DNA]</scope>
    <source>
        <strain evidence="2">CGMCC 4.7152</strain>
    </source>
</reference>
<name>A0ABV9VJX9_9ACTN</name>
<protein>
    <submittedName>
        <fullName evidence="1">Uncharacterized protein</fullName>
    </submittedName>
</protein>